<protein>
    <submittedName>
        <fullName evidence="2">PPE-repeat protein</fullName>
    </submittedName>
</protein>
<evidence type="ECO:0000256" key="1">
    <source>
        <dbReference type="SAM" id="Coils"/>
    </source>
</evidence>
<dbReference type="RefSeq" id="WP_184173436.1">
    <property type="nucleotide sequence ID" value="NZ_BAABAG010000006.1"/>
</dbReference>
<proteinExistence type="predicted"/>
<dbReference type="EMBL" id="JACHMW010000001">
    <property type="protein sequence ID" value="MBB5849763.1"/>
    <property type="molecule type" value="Genomic_DNA"/>
</dbReference>
<name>A0A7W9N1G3_9MICC</name>
<sequence length="145" mass="14971">MLQLIGPQHLAAALQAAGLDDDAARLLAWADPARRDRDAAQAALDELAVAQESLRGALAGLVAAARDVRAGAAVAWRGPAAEEYADAVAEAVGAAEGLEREAGEWLALRATAEREAEDARQDAEARLRAAEETARAALRALAVAA</sequence>
<evidence type="ECO:0000313" key="3">
    <source>
        <dbReference type="Proteomes" id="UP000567246"/>
    </source>
</evidence>
<gene>
    <name evidence="2" type="ORF">HDA33_002327</name>
</gene>
<keyword evidence="1" id="KW-0175">Coiled coil</keyword>
<organism evidence="2 3">
    <name type="scientific">Micrococcus endophyticus</name>
    <dbReference type="NCBI Taxonomy" id="455343"/>
    <lineage>
        <taxon>Bacteria</taxon>
        <taxon>Bacillati</taxon>
        <taxon>Actinomycetota</taxon>
        <taxon>Actinomycetes</taxon>
        <taxon>Micrococcales</taxon>
        <taxon>Micrococcaceae</taxon>
        <taxon>Micrococcus</taxon>
    </lineage>
</organism>
<dbReference type="Proteomes" id="UP000567246">
    <property type="component" value="Unassembled WGS sequence"/>
</dbReference>
<dbReference type="AlphaFoldDB" id="A0A7W9N1G3"/>
<accession>A0A7W9N1G3</accession>
<reference evidence="2 3" key="1">
    <citation type="submission" date="2020-08" db="EMBL/GenBank/DDBJ databases">
        <title>Sequencing the genomes of 1000 actinobacteria strains.</title>
        <authorList>
            <person name="Klenk H.-P."/>
        </authorList>
    </citation>
    <scope>NUCLEOTIDE SEQUENCE [LARGE SCALE GENOMIC DNA]</scope>
    <source>
        <strain evidence="2 3">DSM 17945</strain>
    </source>
</reference>
<comment type="caution">
    <text evidence="2">The sequence shown here is derived from an EMBL/GenBank/DDBJ whole genome shotgun (WGS) entry which is preliminary data.</text>
</comment>
<evidence type="ECO:0000313" key="2">
    <source>
        <dbReference type="EMBL" id="MBB5849763.1"/>
    </source>
</evidence>
<feature type="coiled-coil region" evidence="1">
    <location>
        <begin position="81"/>
        <end position="140"/>
    </location>
</feature>
<keyword evidence="3" id="KW-1185">Reference proteome</keyword>